<evidence type="ECO:0000256" key="9">
    <source>
        <dbReference type="ARBA" id="ARBA00022929"/>
    </source>
</evidence>
<evidence type="ECO:0000256" key="13">
    <source>
        <dbReference type="ARBA" id="ARBA00030600"/>
    </source>
</evidence>
<dbReference type="EMBL" id="FONG01000003">
    <property type="protein sequence ID" value="SFE43453.1"/>
    <property type="molecule type" value="Genomic_DNA"/>
</dbReference>
<dbReference type="Proteomes" id="UP000199323">
    <property type="component" value="Unassembled WGS sequence"/>
</dbReference>
<dbReference type="PRINTS" id="PR01487">
    <property type="entry name" value="LUXSPROTEIN"/>
</dbReference>
<dbReference type="PANTHER" id="PTHR35799:SF1">
    <property type="entry name" value="S-RIBOSYLHOMOCYSTEINE LYASE"/>
    <property type="match status" value="1"/>
</dbReference>
<dbReference type="GO" id="GO:0043768">
    <property type="term" value="F:S-ribosylhomocysteine lyase activity"/>
    <property type="evidence" value="ECO:0007669"/>
    <property type="project" value="UniProtKB-EC"/>
</dbReference>
<dbReference type="Pfam" id="PF02664">
    <property type="entry name" value="LuxS"/>
    <property type="match status" value="1"/>
</dbReference>
<protein>
    <recommendedName>
        <fullName evidence="6">S-ribosylhomocysteine lyase</fullName>
        <ecNumber evidence="5">4.4.1.21</ecNumber>
    </recommendedName>
    <alternativeName>
        <fullName evidence="13">AI-2 synthesis protein</fullName>
    </alternativeName>
    <alternativeName>
        <fullName evidence="14">Autoinducer-2 production protein LuxS</fullName>
    </alternativeName>
</protein>
<evidence type="ECO:0000256" key="2">
    <source>
        <dbReference type="ARBA" id="ARBA00001962"/>
    </source>
</evidence>
<gene>
    <name evidence="15" type="ORF">SAMN05216251_10391</name>
</gene>
<keyword evidence="11 15" id="KW-0456">Lyase</keyword>
<evidence type="ECO:0000256" key="10">
    <source>
        <dbReference type="ARBA" id="ARBA00023004"/>
    </source>
</evidence>
<comment type="similarity">
    <text evidence="3">Belongs to the LuxS family.</text>
</comment>
<dbReference type="AlphaFoldDB" id="A0A1I2AKH9"/>
<dbReference type="GO" id="GO:0005506">
    <property type="term" value="F:iron ion binding"/>
    <property type="evidence" value="ECO:0007669"/>
    <property type="project" value="InterPro"/>
</dbReference>
<dbReference type="InterPro" id="IPR011249">
    <property type="entry name" value="Metalloenz_LuxS/M16"/>
</dbReference>
<organism evidence="15 16">
    <name type="scientific">Actinacidiphila alni</name>
    <dbReference type="NCBI Taxonomy" id="380248"/>
    <lineage>
        <taxon>Bacteria</taxon>
        <taxon>Bacillati</taxon>
        <taxon>Actinomycetota</taxon>
        <taxon>Actinomycetes</taxon>
        <taxon>Kitasatosporales</taxon>
        <taxon>Streptomycetaceae</taxon>
        <taxon>Actinacidiphila</taxon>
    </lineage>
</organism>
<dbReference type="GO" id="GO:0009372">
    <property type="term" value="P:quorum sensing"/>
    <property type="evidence" value="ECO:0007669"/>
    <property type="project" value="UniProtKB-KW"/>
</dbReference>
<dbReference type="InterPro" id="IPR003815">
    <property type="entry name" value="S-ribosylhomocysteinase"/>
</dbReference>
<reference evidence="15 16" key="1">
    <citation type="submission" date="2016-10" db="EMBL/GenBank/DDBJ databases">
        <authorList>
            <person name="de Groot N.N."/>
        </authorList>
    </citation>
    <scope>NUCLEOTIDE SEQUENCE [LARGE SCALE GENOMIC DNA]</scope>
    <source>
        <strain evidence="15 16">CGMCC 4.3510</strain>
    </source>
</reference>
<name>A0A1I2AKH9_9ACTN</name>
<proteinExistence type="inferred from homology"/>
<evidence type="ECO:0000256" key="7">
    <source>
        <dbReference type="ARBA" id="ARBA00022654"/>
    </source>
</evidence>
<comment type="function">
    <text evidence="12">Involved in the synthesis of autoinducer 2 (AI-2) which is secreted by bacteria and is used to communicate both the cell density and the metabolic potential of the environment. The regulation of gene expression in response to changes in cell density is called quorum sensing. Catalyzes the transformation of S-ribosylhomocysteine (RHC) to homocysteine (HC) and 4,5-dihydroxy-2,3-pentadione (DPD).</text>
</comment>
<keyword evidence="16" id="KW-1185">Reference proteome</keyword>
<dbReference type="STRING" id="380248.SAMN05216251_10391"/>
<evidence type="ECO:0000256" key="1">
    <source>
        <dbReference type="ARBA" id="ARBA00000297"/>
    </source>
</evidence>
<dbReference type="EC" id="4.4.1.21" evidence="5"/>
<dbReference type="Gene3D" id="3.30.1360.80">
    <property type="entry name" value="S-ribosylhomocysteinase (LuxS)"/>
    <property type="match status" value="1"/>
</dbReference>
<evidence type="ECO:0000256" key="11">
    <source>
        <dbReference type="ARBA" id="ARBA00023239"/>
    </source>
</evidence>
<evidence type="ECO:0000256" key="12">
    <source>
        <dbReference type="ARBA" id="ARBA00024654"/>
    </source>
</evidence>
<evidence type="ECO:0000256" key="8">
    <source>
        <dbReference type="ARBA" id="ARBA00022723"/>
    </source>
</evidence>
<keyword evidence="7" id="KW-0673">Quorum sensing</keyword>
<dbReference type="InterPro" id="IPR037005">
    <property type="entry name" value="LuxS_sf"/>
</dbReference>
<evidence type="ECO:0000313" key="15">
    <source>
        <dbReference type="EMBL" id="SFE43453.1"/>
    </source>
</evidence>
<keyword evidence="9" id="KW-0071">Autoinducer synthesis</keyword>
<evidence type="ECO:0000256" key="14">
    <source>
        <dbReference type="ARBA" id="ARBA00031777"/>
    </source>
</evidence>
<evidence type="ECO:0000256" key="5">
    <source>
        <dbReference type="ARBA" id="ARBA00012240"/>
    </source>
</evidence>
<dbReference type="RefSeq" id="WP_093712347.1">
    <property type="nucleotide sequence ID" value="NZ_FONG01000003.1"/>
</dbReference>
<evidence type="ECO:0000313" key="16">
    <source>
        <dbReference type="Proteomes" id="UP000199323"/>
    </source>
</evidence>
<sequence length="149" mass="16635">MDLDHRRMTPPFIRESHRARSGETDVIVWDLRIGQPNVSRVPAPVMHSMEHALIAYLRRDGPAVIHAAPMGCGTGLYLVTFVLDFEEIARLVASALESLLRATEVPMADTAQCGAAEHHTLSGAQEVARWLLRHRAEWAQALDHPDDDR</sequence>
<comment type="catalytic activity">
    <reaction evidence="1">
        <text>S-(5-deoxy-D-ribos-5-yl)-L-homocysteine = (S)-4,5-dihydroxypentane-2,3-dione + L-homocysteine</text>
        <dbReference type="Rhea" id="RHEA:17753"/>
        <dbReference type="ChEBI" id="CHEBI:29484"/>
        <dbReference type="ChEBI" id="CHEBI:58195"/>
        <dbReference type="ChEBI" id="CHEBI:58199"/>
        <dbReference type="EC" id="4.4.1.21"/>
    </reaction>
</comment>
<evidence type="ECO:0000256" key="4">
    <source>
        <dbReference type="ARBA" id="ARBA00011738"/>
    </source>
</evidence>
<accession>A0A1I2AKH9</accession>
<keyword evidence="10" id="KW-0408">Iron</keyword>
<dbReference type="PANTHER" id="PTHR35799">
    <property type="entry name" value="S-RIBOSYLHOMOCYSTEINE LYASE"/>
    <property type="match status" value="1"/>
</dbReference>
<keyword evidence="8" id="KW-0479">Metal-binding</keyword>
<evidence type="ECO:0000256" key="6">
    <source>
        <dbReference type="ARBA" id="ARBA00015130"/>
    </source>
</evidence>
<dbReference type="SUPFAM" id="SSF63411">
    <property type="entry name" value="LuxS/MPP-like metallohydrolase"/>
    <property type="match status" value="1"/>
</dbReference>
<dbReference type="OrthoDB" id="9788129at2"/>
<evidence type="ECO:0000256" key="3">
    <source>
        <dbReference type="ARBA" id="ARBA00007311"/>
    </source>
</evidence>
<comment type="subunit">
    <text evidence="4">Homodimer.</text>
</comment>
<comment type="cofactor">
    <cofactor evidence="2">
        <name>Fe cation</name>
        <dbReference type="ChEBI" id="CHEBI:24875"/>
    </cofactor>
</comment>